<dbReference type="EMBL" id="REGN01000674">
    <property type="protein sequence ID" value="RNA40121.1"/>
    <property type="molecule type" value="Genomic_DNA"/>
</dbReference>
<name>A0A3M7SWC2_BRAPC</name>
<proteinExistence type="predicted"/>
<keyword evidence="2" id="KW-1185">Reference proteome</keyword>
<accession>A0A3M7SWC2</accession>
<reference evidence="1 2" key="1">
    <citation type="journal article" date="2018" name="Sci. Rep.">
        <title>Genomic signatures of local adaptation to the degree of environmental predictability in rotifers.</title>
        <authorList>
            <person name="Franch-Gras L."/>
            <person name="Hahn C."/>
            <person name="Garcia-Roger E.M."/>
            <person name="Carmona M.J."/>
            <person name="Serra M."/>
            <person name="Gomez A."/>
        </authorList>
    </citation>
    <scope>NUCLEOTIDE SEQUENCE [LARGE SCALE GENOMIC DNA]</scope>
    <source>
        <strain evidence="1">HYR1</strain>
    </source>
</reference>
<protein>
    <submittedName>
        <fullName evidence="1">Uncharacterized protein</fullName>
    </submittedName>
</protein>
<comment type="caution">
    <text evidence="1">The sequence shown here is derived from an EMBL/GenBank/DDBJ whole genome shotgun (WGS) entry which is preliminary data.</text>
</comment>
<sequence>MRYFVIVETYNFWKIEVCDQDQMIKILNVQLLKMLHQLEICLMESEILTIIKIKSFLSVSSQRKCNVCQKRDLYQNCFLGQRNTFSYPHQNKNKNLNKTALEVCGVSHSSFTQPLKQKVDSNWIPAYGSELMQKLALEAIVLFKSVNSYSSMELLSVYRNNLVNLAALFYENLLQYKLVILLPTAYEIQNFKQIYQQDYPDLKWLIKKKLPKSNCARLIRSERVNIRGRRASGILTGLNN</sequence>
<dbReference type="AlphaFoldDB" id="A0A3M7SWC2"/>
<evidence type="ECO:0000313" key="1">
    <source>
        <dbReference type="EMBL" id="RNA40121.1"/>
    </source>
</evidence>
<gene>
    <name evidence="1" type="ORF">BpHYR1_052504</name>
</gene>
<dbReference type="Proteomes" id="UP000276133">
    <property type="component" value="Unassembled WGS sequence"/>
</dbReference>
<organism evidence="1 2">
    <name type="scientific">Brachionus plicatilis</name>
    <name type="common">Marine rotifer</name>
    <name type="synonym">Brachionus muelleri</name>
    <dbReference type="NCBI Taxonomy" id="10195"/>
    <lineage>
        <taxon>Eukaryota</taxon>
        <taxon>Metazoa</taxon>
        <taxon>Spiralia</taxon>
        <taxon>Gnathifera</taxon>
        <taxon>Rotifera</taxon>
        <taxon>Eurotatoria</taxon>
        <taxon>Monogononta</taxon>
        <taxon>Pseudotrocha</taxon>
        <taxon>Ploima</taxon>
        <taxon>Brachionidae</taxon>
        <taxon>Brachionus</taxon>
    </lineage>
</organism>
<evidence type="ECO:0000313" key="2">
    <source>
        <dbReference type="Proteomes" id="UP000276133"/>
    </source>
</evidence>